<dbReference type="AlphaFoldDB" id="A0A1L7CDU6"/>
<dbReference type="InterPro" id="IPR036249">
    <property type="entry name" value="Thioredoxin-like_sf"/>
</dbReference>
<evidence type="ECO:0000256" key="3">
    <source>
        <dbReference type="ARBA" id="ARBA00022968"/>
    </source>
</evidence>
<gene>
    <name evidence="8" type="ORF">CAQU_01440</name>
</gene>
<protein>
    <submittedName>
        <fullName evidence="8">Effector protein</fullName>
    </submittedName>
</protein>
<keyword evidence="6" id="KW-0732">Signal</keyword>
<comment type="subcellular location">
    <subcellularLocation>
        <location evidence="1">Cell envelope</location>
    </subcellularLocation>
</comment>
<dbReference type="GO" id="GO:0017004">
    <property type="term" value="P:cytochrome complex assembly"/>
    <property type="evidence" value="ECO:0007669"/>
    <property type="project" value="UniProtKB-KW"/>
</dbReference>
<keyword evidence="3" id="KW-0735">Signal-anchor</keyword>
<dbReference type="Gene3D" id="3.40.30.10">
    <property type="entry name" value="Glutaredoxin"/>
    <property type="match status" value="1"/>
</dbReference>
<evidence type="ECO:0000256" key="4">
    <source>
        <dbReference type="ARBA" id="ARBA00023157"/>
    </source>
</evidence>
<evidence type="ECO:0000259" key="7">
    <source>
        <dbReference type="PROSITE" id="PS51352"/>
    </source>
</evidence>
<dbReference type="InterPro" id="IPR013766">
    <property type="entry name" value="Thioredoxin_domain"/>
</dbReference>
<evidence type="ECO:0000313" key="8">
    <source>
        <dbReference type="EMBL" id="APT83953.1"/>
    </source>
</evidence>
<dbReference type="PROSITE" id="PS51257">
    <property type="entry name" value="PROKAR_LIPOPROTEIN"/>
    <property type="match status" value="1"/>
</dbReference>
<evidence type="ECO:0000256" key="2">
    <source>
        <dbReference type="ARBA" id="ARBA00022748"/>
    </source>
</evidence>
<dbReference type="KEGG" id="caqu:CAQU_01440"/>
<dbReference type="RefSeq" id="WP_075724583.1">
    <property type="nucleotide sequence ID" value="NZ_CP009245.1"/>
</dbReference>
<evidence type="ECO:0000256" key="5">
    <source>
        <dbReference type="ARBA" id="ARBA00023284"/>
    </source>
</evidence>
<proteinExistence type="predicted"/>
<dbReference type="EMBL" id="CP009245">
    <property type="protein sequence ID" value="APT83953.1"/>
    <property type="molecule type" value="Genomic_DNA"/>
</dbReference>
<dbReference type="GO" id="GO:0016209">
    <property type="term" value="F:antioxidant activity"/>
    <property type="evidence" value="ECO:0007669"/>
    <property type="project" value="InterPro"/>
</dbReference>
<keyword evidence="4" id="KW-1015">Disulfide bond</keyword>
<sequence>MRRTISLIVGLSLLLASCSSSDANTENKTFRFYAPGGKTVITYDDNERQPIPNFTGEDLLDPNKTISLSDFDGQVVVLNAWGQWCGPCRTETDDLQEVQEAIVNRGGTVLGINVRDYNISQPQDWVKDNGLTYPNIYDPPFKTATVLGGLPASVVPTTIVLDKQHRPAAVFLQEITAKQLLEVVEPLL</sequence>
<dbReference type="STRING" id="1431546.CAQU_01440"/>
<organism evidence="8 9">
    <name type="scientific">Corynebacterium aquilae DSM 44791</name>
    <dbReference type="NCBI Taxonomy" id="1431546"/>
    <lineage>
        <taxon>Bacteria</taxon>
        <taxon>Bacillati</taxon>
        <taxon>Actinomycetota</taxon>
        <taxon>Actinomycetes</taxon>
        <taxon>Mycobacteriales</taxon>
        <taxon>Corynebacteriaceae</taxon>
        <taxon>Corynebacterium</taxon>
    </lineage>
</organism>
<name>A0A1L7CDU6_9CORY</name>
<dbReference type="OrthoDB" id="9796554at2"/>
<dbReference type="PANTHER" id="PTHR42852">
    <property type="entry name" value="THIOL:DISULFIDE INTERCHANGE PROTEIN DSBE"/>
    <property type="match status" value="1"/>
</dbReference>
<dbReference type="PANTHER" id="PTHR42852:SF6">
    <property type="entry name" value="THIOL:DISULFIDE INTERCHANGE PROTEIN DSBE"/>
    <property type="match status" value="1"/>
</dbReference>
<dbReference type="GO" id="GO:0016491">
    <property type="term" value="F:oxidoreductase activity"/>
    <property type="evidence" value="ECO:0007669"/>
    <property type="project" value="InterPro"/>
</dbReference>
<evidence type="ECO:0000313" key="9">
    <source>
        <dbReference type="Proteomes" id="UP000185478"/>
    </source>
</evidence>
<evidence type="ECO:0000256" key="1">
    <source>
        <dbReference type="ARBA" id="ARBA00004196"/>
    </source>
</evidence>
<feature type="domain" description="Thioredoxin" evidence="7">
    <location>
        <begin position="45"/>
        <end position="188"/>
    </location>
</feature>
<accession>A0A1L7CDU6</accession>
<feature type="chain" id="PRO_5038698058" evidence="6">
    <location>
        <begin position="23"/>
        <end position="188"/>
    </location>
</feature>
<evidence type="ECO:0000256" key="6">
    <source>
        <dbReference type="SAM" id="SignalP"/>
    </source>
</evidence>
<keyword evidence="5" id="KW-0676">Redox-active center</keyword>
<dbReference type="PROSITE" id="PS51352">
    <property type="entry name" value="THIOREDOXIN_2"/>
    <property type="match status" value="1"/>
</dbReference>
<keyword evidence="9" id="KW-1185">Reference proteome</keyword>
<dbReference type="CDD" id="cd02966">
    <property type="entry name" value="TlpA_like_family"/>
    <property type="match status" value="1"/>
</dbReference>
<dbReference type="GO" id="GO:0030313">
    <property type="term" value="C:cell envelope"/>
    <property type="evidence" value="ECO:0007669"/>
    <property type="project" value="UniProtKB-SubCell"/>
</dbReference>
<dbReference type="InterPro" id="IPR050553">
    <property type="entry name" value="Thioredoxin_ResA/DsbE_sf"/>
</dbReference>
<dbReference type="Pfam" id="PF00578">
    <property type="entry name" value="AhpC-TSA"/>
    <property type="match status" value="1"/>
</dbReference>
<dbReference type="SUPFAM" id="SSF52833">
    <property type="entry name" value="Thioredoxin-like"/>
    <property type="match status" value="1"/>
</dbReference>
<reference evidence="8 9" key="1">
    <citation type="submission" date="2014-08" db="EMBL/GenBank/DDBJ databases">
        <title>Complete genome sequence of Corynebacterium aquilae S-613T(T) (=DSM 44791(T)), isolated from the choana of a healthy golden eagle.</title>
        <authorList>
            <person name="Ruckert C."/>
            <person name="Albersmeier A."/>
            <person name="Winkler A."/>
            <person name="Kalinowski J."/>
        </authorList>
    </citation>
    <scope>NUCLEOTIDE SEQUENCE [LARGE SCALE GENOMIC DNA]</scope>
    <source>
        <strain evidence="8 9">S-613</strain>
    </source>
</reference>
<dbReference type="Proteomes" id="UP000185478">
    <property type="component" value="Chromosome"/>
</dbReference>
<feature type="signal peptide" evidence="6">
    <location>
        <begin position="1"/>
        <end position="22"/>
    </location>
</feature>
<dbReference type="InterPro" id="IPR000866">
    <property type="entry name" value="AhpC/TSA"/>
</dbReference>
<keyword evidence="3" id="KW-0812">Transmembrane</keyword>
<keyword evidence="2" id="KW-0201">Cytochrome c-type biogenesis</keyword>